<dbReference type="PRINTS" id="PR00120">
    <property type="entry name" value="HATPASE"/>
</dbReference>
<dbReference type="NCBIfam" id="TIGR01494">
    <property type="entry name" value="ATPase_P-type"/>
    <property type="match status" value="1"/>
</dbReference>
<dbReference type="PRINTS" id="PR00119">
    <property type="entry name" value="CATATPASE"/>
</dbReference>
<dbReference type="PANTHER" id="PTHR43520">
    <property type="entry name" value="ATP7, ISOFORM B"/>
    <property type="match status" value="1"/>
</dbReference>
<evidence type="ECO:0000256" key="1">
    <source>
        <dbReference type="ARBA" id="ARBA00022967"/>
    </source>
</evidence>
<dbReference type="GO" id="GO:0043682">
    <property type="term" value="F:P-type divalent copper transporter activity"/>
    <property type="evidence" value="ECO:0007669"/>
    <property type="project" value="TreeGrafter"/>
</dbReference>
<keyword evidence="2" id="KW-0812">Transmembrane</keyword>
<reference evidence="3" key="1">
    <citation type="submission" date="2019-08" db="EMBL/GenBank/DDBJ databases">
        <authorList>
            <person name="Kucharzyk K."/>
            <person name="Murdoch R.W."/>
            <person name="Higgins S."/>
            <person name="Loffler F."/>
        </authorList>
    </citation>
    <scope>NUCLEOTIDE SEQUENCE</scope>
</reference>
<feature type="transmembrane region" description="Helical" evidence="2">
    <location>
        <begin position="61"/>
        <end position="78"/>
    </location>
</feature>
<keyword evidence="2" id="KW-0472">Membrane</keyword>
<dbReference type="EMBL" id="VSSQ01115217">
    <property type="protein sequence ID" value="MPN50756.1"/>
    <property type="molecule type" value="Genomic_DNA"/>
</dbReference>
<dbReference type="PANTHER" id="PTHR43520:SF8">
    <property type="entry name" value="P-TYPE CU(+) TRANSPORTER"/>
    <property type="match status" value="1"/>
</dbReference>
<evidence type="ECO:0000256" key="2">
    <source>
        <dbReference type="SAM" id="Phobius"/>
    </source>
</evidence>
<evidence type="ECO:0000313" key="3">
    <source>
        <dbReference type="EMBL" id="MPN50756.1"/>
    </source>
</evidence>
<dbReference type="Gene3D" id="3.40.50.1000">
    <property type="entry name" value="HAD superfamily/HAD-like"/>
    <property type="match status" value="1"/>
</dbReference>
<dbReference type="SUPFAM" id="SSF56784">
    <property type="entry name" value="HAD-like"/>
    <property type="match status" value="1"/>
</dbReference>
<dbReference type="GO" id="GO:0016020">
    <property type="term" value="C:membrane"/>
    <property type="evidence" value="ECO:0007669"/>
    <property type="project" value="InterPro"/>
</dbReference>
<keyword evidence="2" id="KW-1133">Transmembrane helix</keyword>
<keyword evidence="1" id="KW-1278">Translocase</keyword>
<dbReference type="GO" id="GO:0005507">
    <property type="term" value="F:copper ion binding"/>
    <property type="evidence" value="ECO:0007669"/>
    <property type="project" value="TreeGrafter"/>
</dbReference>
<gene>
    <name evidence="3" type="primary">copA_43</name>
    <name evidence="3" type="ORF">SDC9_198389</name>
</gene>
<proteinExistence type="predicted"/>
<organism evidence="3">
    <name type="scientific">bioreactor metagenome</name>
    <dbReference type="NCBI Taxonomy" id="1076179"/>
    <lineage>
        <taxon>unclassified sequences</taxon>
        <taxon>metagenomes</taxon>
        <taxon>ecological metagenomes</taxon>
    </lineage>
</organism>
<comment type="caution">
    <text evidence="3">The sequence shown here is derived from an EMBL/GenBank/DDBJ whole genome shotgun (WGS) entry which is preliminary data.</text>
</comment>
<sequence>MVGDGINDAPALALADVGLAMGIGTDIAMETADVTLMNSNLMAVEQTIDLSRATLKKIKQNLFWAFFYNTIWIPFAAFGLLNPIIAGGAMAFSSVSVLLNSLSLNRKMKK</sequence>
<dbReference type="InterPro" id="IPR023214">
    <property type="entry name" value="HAD_sf"/>
</dbReference>
<dbReference type="InterPro" id="IPR001757">
    <property type="entry name" value="P_typ_ATPase"/>
</dbReference>
<dbReference type="AlphaFoldDB" id="A0A645IIF4"/>
<accession>A0A645IIF4</accession>
<dbReference type="InterPro" id="IPR036412">
    <property type="entry name" value="HAD-like_sf"/>
</dbReference>
<dbReference type="GO" id="GO:0055070">
    <property type="term" value="P:copper ion homeostasis"/>
    <property type="evidence" value="ECO:0007669"/>
    <property type="project" value="TreeGrafter"/>
</dbReference>
<feature type="transmembrane region" description="Helical" evidence="2">
    <location>
        <begin position="84"/>
        <end position="104"/>
    </location>
</feature>
<dbReference type="GO" id="GO:0016887">
    <property type="term" value="F:ATP hydrolysis activity"/>
    <property type="evidence" value="ECO:0007669"/>
    <property type="project" value="InterPro"/>
</dbReference>
<dbReference type="GO" id="GO:0005524">
    <property type="term" value="F:ATP binding"/>
    <property type="evidence" value="ECO:0007669"/>
    <property type="project" value="InterPro"/>
</dbReference>
<name>A0A645IIF4_9ZZZZ</name>
<protein>
    <submittedName>
        <fullName evidence="3">Putative copper-importing P-type ATPase A</fullName>
    </submittedName>
</protein>